<accession>A0A2M8L519</accession>
<dbReference type="EMBL" id="PFEL01000105">
    <property type="protein sequence ID" value="PJE68830.1"/>
    <property type="molecule type" value="Genomic_DNA"/>
</dbReference>
<organism evidence="2 3">
    <name type="scientific">Candidatus Shapirobacteria bacterium CG10_big_fil_rev_8_21_14_0_10_38_14</name>
    <dbReference type="NCBI Taxonomy" id="1974483"/>
    <lineage>
        <taxon>Bacteria</taxon>
        <taxon>Candidatus Shapironibacteriota</taxon>
    </lineage>
</organism>
<sequence>MLSCFMMNKKILNNLCSPKRIIGVKAGIVQAMPKISPDTKITLDKWERIYRKSLNDQSYELEKQEYDRKYLKDTLEQIFADYQPQRDDVYLEIGCGPMFLGQELAKRGLKVIGIDFSLSALIIAQKMFKKSKIKNYLLIRSDIQNIPLQNDTVDLIYGGGVIEHFKETDLVVSEMHRILKKGGVCINSVPQLNLGSLTYRQVWGNIPDFPVLKQIAELVHIKLLKKRYMRFGYELSFGKQTIKKIFEKHGFSKVKVKKLKCVLSFEYLKFPWLKTIAQKLSKLEVFNPMILIVAKK</sequence>
<evidence type="ECO:0000259" key="1">
    <source>
        <dbReference type="Pfam" id="PF13847"/>
    </source>
</evidence>
<dbReference type="PANTHER" id="PTHR43861">
    <property type="entry name" value="TRANS-ACONITATE 2-METHYLTRANSFERASE-RELATED"/>
    <property type="match status" value="1"/>
</dbReference>
<dbReference type="InterPro" id="IPR025714">
    <property type="entry name" value="Methyltranfer_dom"/>
</dbReference>
<comment type="caution">
    <text evidence="2">The sequence shown here is derived from an EMBL/GenBank/DDBJ whole genome shotgun (WGS) entry which is preliminary data.</text>
</comment>
<dbReference type="InterPro" id="IPR029063">
    <property type="entry name" value="SAM-dependent_MTases_sf"/>
</dbReference>
<evidence type="ECO:0000313" key="3">
    <source>
        <dbReference type="Proteomes" id="UP000229500"/>
    </source>
</evidence>
<dbReference type="Gene3D" id="3.40.50.150">
    <property type="entry name" value="Vaccinia Virus protein VP39"/>
    <property type="match status" value="1"/>
</dbReference>
<dbReference type="Proteomes" id="UP000229500">
    <property type="component" value="Unassembled WGS sequence"/>
</dbReference>
<feature type="domain" description="Methyltransferase" evidence="1">
    <location>
        <begin position="87"/>
        <end position="191"/>
    </location>
</feature>
<name>A0A2M8L519_9BACT</name>
<evidence type="ECO:0000313" key="2">
    <source>
        <dbReference type="EMBL" id="PJE68830.1"/>
    </source>
</evidence>
<dbReference type="SUPFAM" id="SSF53335">
    <property type="entry name" value="S-adenosyl-L-methionine-dependent methyltransferases"/>
    <property type="match status" value="1"/>
</dbReference>
<reference evidence="3" key="1">
    <citation type="submission" date="2017-09" db="EMBL/GenBank/DDBJ databases">
        <title>Depth-based differentiation of microbial function through sediment-hosted aquifers and enrichment of novel symbionts in the deep terrestrial subsurface.</title>
        <authorList>
            <person name="Probst A.J."/>
            <person name="Ladd B."/>
            <person name="Jarett J.K."/>
            <person name="Geller-Mcgrath D.E."/>
            <person name="Sieber C.M.K."/>
            <person name="Emerson J.B."/>
            <person name="Anantharaman K."/>
            <person name="Thomas B.C."/>
            <person name="Malmstrom R."/>
            <person name="Stieglmeier M."/>
            <person name="Klingl A."/>
            <person name="Woyke T."/>
            <person name="Ryan C.M."/>
            <person name="Banfield J.F."/>
        </authorList>
    </citation>
    <scope>NUCLEOTIDE SEQUENCE [LARGE SCALE GENOMIC DNA]</scope>
</reference>
<dbReference type="AlphaFoldDB" id="A0A2M8L519"/>
<dbReference type="Pfam" id="PF13847">
    <property type="entry name" value="Methyltransf_31"/>
    <property type="match status" value="1"/>
</dbReference>
<proteinExistence type="predicted"/>
<protein>
    <recommendedName>
        <fullName evidence="1">Methyltransferase domain-containing protein</fullName>
    </recommendedName>
</protein>
<gene>
    <name evidence="2" type="ORF">COU96_02895</name>
</gene>
<dbReference type="CDD" id="cd02440">
    <property type="entry name" value="AdoMet_MTases"/>
    <property type="match status" value="1"/>
</dbReference>